<dbReference type="PANTHER" id="PTHR37422:SF23">
    <property type="entry name" value="TEICHURONIC ACID BIOSYNTHESIS PROTEIN TUAE"/>
    <property type="match status" value="1"/>
</dbReference>
<comment type="caution">
    <text evidence="7">The sequence shown here is derived from an EMBL/GenBank/DDBJ whole genome shotgun (WGS) entry which is preliminary data.</text>
</comment>
<proteinExistence type="predicted"/>
<evidence type="ECO:0000313" key="8">
    <source>
        <dbReference type="Proteomes" id="UP000321532"/>
    </source>
</evidence>
<dbReference type="EMBL" id="BJYS01000029">
    <property type="protein sequence ID" value="GEO06004.1"/>
    <property type="molecule type" value="Genomic_DNA"/>
</dbReference>
<dbReference type="Pfam" id="PF04932">
    <property type="entry name" value="Wzy_C"/>
    <property type="match status" value="1"/>
</dbReference>
<keyword evidence="4 5" id="KW-0472">Membrane</keyword>
<evidence type="ECO:0000313" key="7">
    <source>
        <dbReference type="EMBL" id="GEO06004.1"/>
    </source>
</evidence>
<evidence type="ECO:0000259" key="6">
    <source>
        <dbReference type="Pfam" id="PF04932"/>
    </source>
</evidence>
<feature type="transmembrane region" description="Helical" evidence="5">
    <location>
        <begin position="28"/>
        <end position="53"/>
    </location>
</feature>
<protein>
    <recommendedName>
        <fullName evidence="6">O-antigen ligase-related domain-containing protein</fullName>
    </recommendedName>
</protein>
<sequence>MFFFAKCVIEEINSDPDFGLELLKRLKFLALISIGFLVMQLIIGLGFTFYAALNTNTNTGAESTFRYPSFFHDAQKYAQYLAMSSFLFFIDTDRTKVRSNIYKLTLFLIMVIGLILSGGRAGFLGMCCGLAFLFLTGRNKYKMLGLLGIFIASFLIITFADKIPLLNRSETVDESYEIRNRYWQQALNIYEDNTILGIGIGNYRNYVAAYSPDQFWLLENGEILFFDHPESGYLKFLIEFGLIGFCICMLFFIIPIGSFVIEYIKTKCYTPFFLIASVISFLVSFITVYTLSDYRIAVLLIAVICVLIKSRNVFEDIC</sequence>
<keyword evidence="8" id="KW-1185">Reference proteome</keyword>
<comment type="subcellular location">
    <subcellularLocation>
        <location evidence="1">Membrane</location>
        <topology evidence="1">Multi-pass membrane protein</topology>
    </subcellularLocation>
</comment>
<evidence type="ECO:0000256" key="4">
    <source>
        <dbReference type="ARBA" id="ARBA00023136"/>
    </source>
</evidence>
<keyword evidence="2 5" id="KW-0812">Transmembrane</keyword>
<feature type="transmembrane region" description="Helical" evidence="5">
    <location>
        <begin position="143"/>
        <end position="160"/>
    </location>
</feature>
<dbReference type="InterPro" id="IPR007016">
    <property type="entry name" value="O-antigen_ligase-rel_domated"/>
</dbReference>
<evidence type="ECO:0000256" key="3">
    <source>
        <dbReference type="ARBA" id="ARBA00022989"/>
    </source>
</evidence>
<dbReference type="GO" id="GO:0016020">
    <property type="term" value="C:membrane"/>
    <property type="evidence" value="ECO:0007669"/>
    <property type="project" value="UniProtKB-SubCell"/>
</dbReference>
<dbReference type="PANTHER" id="PTHR37422">
    <property type="entry name" value="TEICHURONIC ACID BIOSYNTHESIS PROTEIN TUAE"/>
    <property type="match status" value="1"/>
</dbReference>
<feature type="transmembrane region" description="Helical" evidence="5">
    <location>
        <begin position="106"/>
        <end position="136"/>
    </location>
</feature>
<feature type="transmembrane region" description="Helical" evidence="5">
    <location>
        <begin position="296"/>
        <end position="314"/>
    </location>
</feature>
<dbReference type="AlphaFoldDB" id="A0A512B212"/>
<gene>
    <name evidence="7" type="ORF">AAE02nite_36680</name>
</gene>
<feature type="domain" description="O-antigen ligase-related" evidence="6">
    <location>
        <begin position="106"/>
        <end position="247"/>
    </location>
</feature>
<dbReference type="Proteomes" id="UP000321532">
    <property type="component" value="Unassembled WGS sequence"/>
</dbReference>
<name>A0A512B212_9BACT</name>
<accession>A0A512B212</accession>
<feature type="transmembrane region" description="Helical" evidence="5">
    <location>
        <begin position="236"/>
        <end position="260"/>
    </location>
</feature>
<evidence type="ECO:0000256" key="1">
    <source>
        <dbReference type="ARBA" id="ARBA00004141"/>
    </source>
</evidence>
<reference evidence="7 8" key="1">
    <citation type="submission" date="2019-07" db="EMBL/GenBank/DDBJ databases">
        <title>Whole genome shotgun sequence of Adhaeribacter aerolatus NBRC 106133.</title>
        <authorList>
            <person name="Hosoyama A."/>
            <person name="Uohara A."/>
            <person name="Ohji S."/>
            <person name="Ichikawa N."/>
        </authorList>
    </citation>
    <scope>NUCLEOTIDE SEQUENCE [LARGE SCALE GENOMIC DNA]</scope>
    <source>
        <strain evidence="7 8">NBRC 106133</strain>
    </source>
</reference>
<keyword evidence="3 5" id="KW-1133">Transmembrane helix</keyword>
<evidence type="ECO:0000256" key="2">
    <source>
        <dbReference type="ARBA" id="ARBA00022692"/>
    </source>
</evidence>
<dbReference type="InterPro" id="IPR051533">
    <property type="entry name" value="WaaL-like"/>
</dbReference>
<feature type="transmembrane region" description="Helical" evidence="5">
    <location>
        <begin position="272"/>
        <end position="290"/>
    </location>
</feature>
<organism evidence="7 8">
    <name type="scientific">Adhaeribacter aerolatus</name>
    <dbReference type="NCBI Taxonomy" id="670289"/>
    <lineage>
        <taxon>Bacteria</taxon>
        <taxon>Pseudomonadati</taxon>
        <taxon>Bacteroidota</taxon>
        <taxon>Cytophagia</taxon>
        <taxon>Cytophagales</taxon>
        <taxon>Hymenobacteraceae</taxon>
        <taxon>Adhaeribacter</taxon>
    </lineage>
</organism>
<evidence type="ECO:0000256" key="5">
    <source>
        <dbReference type="SAM" id="Phobius"/>
    </source>
</evidence>